<dbReference type="Proteomes" id="UP001225072">
    <property type="component" value="Unassembled WGS sequence"/>
</dbReference>
<keyword evidence="2" id="KW-1185">Reference proteome</keyword>
<organism evidence="1 2">
    <name type="scientific">Chryseobacterium camelliae</name>
    <dbReference type="NCBI Taxonomy" id="1265445"/>
    <lineage>
        <taxon>Bacteria</taxon>
        <taxon>Pseudomonadati</taxon>
        <taxon>Bacteroidota</taxon>
        <taxon>Flavobacteriia</taxon>
        <taxon>Flavobacteriales</taxon>
        <taxon>Weeksellaceae</taxon>
        <taxon>Chryseobacterium group</taxon>
        <taxon>Chryseobacterium</taxon>
    </lineage>
</organism>
<protein>
    <recommendedName>
        <fullName evidence="3">Transposase</fullName>
    </recommendedName>
</protein>
<evidence type="ECO:0008006" key="3">
    <source>
        <dbReference type="Google" id="ProtNLM"/>
    </source>
</evidence>
<dbReference type="EMBL" id="JAUTAL010000001">
    <property type="protein sequence ID" value="MDQ1096607.1"/>
    <property type="molecule type" value="Genomic_DNA"/>
</dbReference>
<dbReference type="RefSeq" id="WP_307449252.1">
    <property type="nucleotide sequence ID" value="NZ_JAUTAL010000001.1"/>
</dbReference>
<name>A0ABU0THS7_9FLAO</name>
<accession>A0ABU0THS7</accession>
<reference evidence="1 2" key="1">
    <citation type="submission" date="2023-07" db="EMBL/GenBank/DDBJ databases">
        <title>Functional and genomic diversity of the sorghum phyllosphere microbiome.</title>
        <authorList>
            <person name="Shade A."/>
        </authorList>
    </citation>
    <scope>NUCLEOTIDE SEQUENCE [LARGE SCALE GENOMIC DNA]</scope>
    <source>
        <strain evidence="1 2">SORGH_AS_1064</strain>
    </source>
</reference>
<comment type="caution">
    <text evidence="1">The sequence shown here is derived from an EMBL/GenBank/DDBJ whole genome shotgun (WGS) entry which is preliminary data.</text>
</comment>
<proteinExistence type="predicted"/>
<evidence type="ECO:0000313" key="1">
    <source>
        <dbReference type="EMBL" id="MDQ1096607.1"/>
    </source>
</evidence>
<sequence length="98" mass="11688">MKLSAIIAESPMPGEKTMVLKFRGDKKNQHFEVRCHFEPYLHKFRKWDDIIVWIKWESEIFEEPKTGHKSYFTHLVCHKAKLVHTPYPKERSLYSLGG</sequence>
<gene>
    <name evidence="1" type="ORF">QE404_001754</name>
</gene>
<evidence type="ECO:0000313" key="2">
    <source>
        <dbReference type="Proteomes" id="UP001225072"/>
    </source>
</evidence>